<comment type="caution">
    <text evidence="2">The sequence shown here is derived from an EMBL/GenBank/DDBJ whole genome shotgun (WGS) entry which is preliminary data.</text>
</comment>
<dbReference type="AlphaFoldDB" id="A0A1B5Z9W0"/>
<evidence type="ECO:0000256" key="1">
    <source>
        <dbReference type="SAM" id="MobiDB-lite"/>
    </source>
</evidence>
<gene>
    <name evidence="2" type="ORF">TSUD_426830</name>
</gene>
<evidence type="ECO:0000313" key="2">
    <source>
        <dbReference type="EMBL" id="GAU10917.1"/>
    </source>
</evidence>
<sequence length="66" mass="7107">MSSGLPADHELQCSSISSPDIRNCNKKFLRNYDQQVAEKVWRGALGLGVEVNSVTGTGENDKGVQA</sequence>
<dbReference type="EMBL" id="BCLP01062616">
    <property type="protein sequence ID" value="GAU10917.1"/>
    <property type="molecule type" value="Genomic_DNA"/>
</dbReference>
<proteinExistence type="predicted"/>
<accession>A0A1B5Z9W0</accession>
<keyword evidence="3" id="KW-1185">Reference proteome</keyword>
<feature type="non-terminal residue" evidence="2">
    <location>
        <position position="66"/>
    </location>
</feature>
<dbReference type="OrthoDB" id="10530906at2759"/>
<feature type="region of interest" description="Disordered" evidence="1">
    <location>
        <begin position="1"/>
        <end position="20"/>
    </location>
</feature>
<protein>
    <submittedName>
        <fullName evidence="2">Uncharacterized protein</fullName>
    </submittedName>
</protein>
<name>A0A1B5Z9W0_TRISU</name>
<evidence type="ECO:0000313" key="3">
    <source>
        <dbReference type="Proteomes" id="UP000242715"/>
    </source>
</evidence>
<dbReference type="Proteomes" id="UP000242715">
    <property type="component" value="Unassembled WGS sequence"/>
</dbReference>
<organism evidence="2 3">
    <name type="scientific">Trifolium subterraneum</name>
    <name type="common">Subterranean clover</name>
    <dbReference type="NCBI Taxonomy" id="3900"/>
    <lineage>
        <taxon>Eukaryota</taxon>
        <taxon>Viridiplantae</taxon>
        <taxon>Streptophyta</taxon>
        <taxon>Embryophyta</taxon>
        <taxon>Tracheophyta</taxon>
        <taxon>Spermatophyta</taxon>
        <taxon>Magnoliopsida</taxon>
        <taxon>eudicotyledons</taxon>
        <taxon>Gunneridae</taxon>
        <taxon>Pentapetalae</taxon>
        <taxon>rosids</taxon>
        <taxon>fabids</taxon>
        <taxon>Fabales</taxon>
        <taxon>Fabaceae</taxon>
        <taxon>Papilionoideae</taxon>
        <taxon>50 kb inversion clade</taxon>
        <taxon>NPAAA clade</taxon>
        <taxon>Hologalegina</taxon>
        <taxon>IRL clade</taxon>
        <taxon>Trifolieae</taxon>
        <taxon>Trifolium</taxon>
    </lineage>
</organism>
<reference evidence="3" key="1">
    <citation type="journal article" date="2017" name="Front. Plant Sci.">
        <title>Climate Clever Clovers: New Paradigm to Reduce the Environmental Footprint of Ruminants by Breeding Low Methanogenic Forages Utilizing Haplotype Variation.</title>
        <authorList>
            <person name="Kaur P."/>
            <person name="Appels R."/>
            <person name="Bayer P.E."/>
            <person name="Keeble-Gagnere G."/>
            <person name="Wang J."/>
            <person name="Hirakawa H."/>
            <person name="Shirasawa K."/>
            <person name="Vercoe P."/>
            <person name="Stefanova K."/>
            <person name="Durmic Z."/>
            <person name="Nichols P."/>
            <person name="Revell C."/>
            <person name="Isobe S.N."/>
            <person name="Edwards D."/>
            <person name="Erskine W."/>
        </authorList>
    </citation>
    <scope>NUCLEOTIDE SEQUENCE [LARGE SCALE GENOMIC DNA]</scope>
    <source>
        <strain evidence="3">cv. Daliak</strain>
    </source>
</reference>